<feature type="compositionally biased region" description="Basic and acidic residues" evidence="1">
    <location>
        <begin position="92"/>
        <end position="102"/>
    </location>
</feature>
<dbReference type="AlphaFoldDB" id="A0A0M9FZ54"/>
<feature type="region of interest" description="Disordered" evidence="1">
    <location>
        <begin position="240"/>
        <end position="260"/>
    </location>
</feature>
<evidence type="ECO:0000256" key="1">
    <source>
        <dbReference type="SAM" id="MobiDB-lite"/>
    </source>
</evidence>
<dbReference type="VEuPathDB" id="TriTrypDB:LpyrH10_12_1020"/>
<name>A0A0M9FZ54_LEPPY</name>
<dbReference type="OrthoDB" id="242701at2759"/>
<protein>
    <submittedName>
        <fullName evidence="3">Uncharacterized protein</fullName>
    </submittedName>
</protein>
<feature type="compositionally biased region" description="Low complexity" evidence="1">
    <location>
        <begin position="296"/>
        <end position="315"/>
    </location>
</feature>
<feature type="signal peptide" evidence="2">
    <location>
        <begin position="1"/>
        <end position="26"/>
    </location>
</feature>
<reference evidence="3 4" key="1">
    <citation type="submission" date="2015-07" db="EMBL/GenBank/DDBJ databases">
        <title>High-quality genome of monoxenous trypanosomatid Leptomonas pyrrhocoris.</title>
        <authorList>
            <person name="Flegontov P."/>
            <person name="Butenko A."/>
            <person name="Firsov S."/>
            <person name="Vlcek C."/>
            <person name="Logacheva M.D."/>
            <person name="Field M."/>
            <person name="Filatov D."/>
            <person name="Flegontova O."/>
            <person name="Gerasimov E."/>
            <person name="Jackson A.P."/>
            <person name="Kelly S."/>
            <person name="Opperdoes F."/>
            <person name="O'Reilly A."/>
            <person name="Votypka J."/>
            <person name="Yurchenko V."/>
            <person name="Lukes J."/>
        </authorList>
    </citation>
    <scope>NUCLEOTIDE SEQUENCE [LARGE SCALE GENOMIC DNA]</scope>
    <source>
        <strain evidence="3">H10</strain>
    </source>
</reference>
<gene>
    <name evidence="3" type="ORF">ABB37_05924</name>
</gene>
<feature type="region of interest" description="Disordered" evidence="1">
    <location>
        <begin position="61"/>
        <end position="107"/>
    </location>
</feature>
<evidence type="ECO:0000256" key="2">
    <source>
        <dbReference type="SAM" id="SignalP"/>
    </source>
</evidence>
<feature type="region of interest" description="Disordered" evidence="1">
    <location>
        <begin position="415"/>
        <end position="448"/>
    </location>
</feature>
<dbReference type="RefSeq" id="XP_015657285.1">
    <property type="nucleotide sequence ID" value="XM_015804151.1"/>
</dbReference>
<feature type="compositionally biased region" description="Basic and acidic residues" evidence="1">
    <location>
        <begin position="427"/>
        <end position="448"/>
    </location>
</feature>
<comment type="caution">
    <text evidence="3">The sequence shown here is derived from an EMBL/GenBank/DDBJ whole genome shotgun (WGS) entry which is preliminary data.</text>
</comment>
<dbReference type="RefSeq" id="XP_015657284.1">
    <property type="nucleotide sequence ID" value="XM_015804150.1"/>
</dbReference>
<dbReference type="EMBL" id="LGTL01000012">
    <property type="protein sequence ID" value="KPA78846.1"/>
    <property type="molecule type" value="Genomic_DNA"/>
</dbReference>
<feature type="compositionally biased region" description="Polar residues" evidence="1">
    <location>
        <begin position="64"/>
        <end position="81"/>
    </location>
</feature>
<dbReference type="EMBL" id="LGTL01000012">
    <property type="protein sequence ID" value="KPA78845.1"/>
    <property type="molecule type" value="Genomic_DNA"/>
</dbReference>
<dbReference type="Proteomes" id="UP000037923">
    <property type="component" value="Unassembled WGS sequence"/>
</dbReference>
<keyword evidence="4" id="KW-1185">Reference proteome</keyword>
<feature type="chain" id="PRO_5007418419" evidence="2">
    <location>
        <begin position="27"/>
        <end position="448"/>
    </location>
</feature>
<feature type="compositionally biased region" description="Low complexity" evidence="1">
    <location>
        <begin position="244"/>
        <end position="259"/>
    </location>
</feature>
<keyword evidence="2" id="KW-0732">Signal</keyword>
<feature type="region of interest" description="Disordered" evidence="1">
    <location>
        <begin position="293"/>
        <end position="317"/>
    </location>
</feature>
<dbReference type="OMA" id="FRAGTWK"/>
<organism evidence="3 4">
    <name type="scientific">Leptomonas pyrrhocoris</name>
    <name type="common">Firebug parasite</name>
    <dbReference type="NCBI Taxonomy" id="157538"/>
    <lineage>
        <taxon>Eukaryota</taxon>
        <taxon>Discoba</taxon>
        <taxon>Euglenozoa</taxon>
        <taxon>Kinetoplastea</taxon>
        <taxon>Metakinetoplastina</taxon>
        <taxon>Trypanosomatida</taxon>
        <taxon>Trypanosomatidae</taxon>
        <taxon>Leishmaniinae</taxon>
        <taxon>Leptomonas</taxon>
    </lineage>
</organism>
<accession>A0A0M9FZ54</accession>
<evidence type="ECO:0000313" key="4">
    <source>
        <dbReference type="Proteomes" id="UP000037923"/>
    </source>
</evidence>
<proteinExistence type="predicted"/>
<sequence>MSFRRSSTRIAAAMFLNSLCLPPTLAPPLRSLSSTHRCRLPCFTASAHPIRSQFRLLHTDDRSPVSSTATRQSAANSQATGNFLGEGADGGDGEKPGTKADAEADDDVTVQVYRPQLSPEAAERSVKTELFLCLLLTLPRTQDWKDMLTAAFRAGSWKPHHLDAVLRGVSLNKYNEPSAFLRSCGSSYAAANGNQSLREAAVQASQSAPPASTPTSRLHRARDILVFCAEEGVLYAKEDEETTVAAPPSSSSSPAPSVAEGKATLMHADAFAPSPAAVHHLLTMLLQAAQRGADYASSSPSPHPASTSSSLSTSSGENGLPTASYADVWHYLAWMELHGYHVLSHAVLDVLEAALDEGGSPSRPQGHRTKAGITAAESTDSISSSGPLQYAAVSQRIHRLDYVRGERALLQESLRSQSKMKKNPVRSLDHVGDFNRRQRDVPRTDPTL</sequence>
<dbReference type="GeneID" id="26906214"/>
<evidence type="ECO:0000313" key="3">
    <source>
        <dbReference type="EMBL" id="KPA78846.1"/>
    </source>
</evidence>